<dbReference type="Proteomes" id="UP000030140">
    <property type="component" value="Unassembled WGS sequence"/>
</dbReference>
<feature type="transmembrane region" description="Helical" evidence="4">
    <location>
        <begin position="201"/>
        <end position="223"/>
    </location>
</feature>
<feature type="transmembrane region" description="Helical" evidence="4">
    <location>
        <begin position="286"/>
        <end position="306"/>
    </location>
</feature>
<dbReference type="InterPro" id="IPR052528">
    <property type="entry name" value="Sugar_transport-like"/>
</dbReference>
<dbReference type="CDD" id="cd06174">
    <property type="entry name" value="MFS"/>
    <property type="match status" value="1"/>
</dbReference>
<protein>
    <submittedName>
        <fullName evidence="5">MFS transporter</fullName>
    </submittedName>
</protein>
<dbReference type="AlphaFoldDB" id="A0A0A2GRZ6"/>
<dbReference type="OrthoDB" id="1117124at2"/>
<dbReference type="KEGG" id="ddo:I597_1881"/>
<proteinExistence type="predicted"/>
<dbReference type="Pfam" id="PF07690">
    <property type="entry name" value="MFS_1"/>
    <property type="match status" value="1"/>
</dbReference>
<dbReference type="InterPro" id="IPR011701">
    <property type="entry name" value="MFS"/>
</dbReference>
<keyword evidence="1 4" id="KW-0812">Transmembrane</keyword>
<feature type="transmembrane region" description="Helical" evidence="4">
    <location>
        <begin position="104"/>
        <end position="125"/>
    </location>
</feature>
<dbReference type="InterPro" id="IPR036259">
    <property type="entry name" value="MFS_trans_sf"/>
</dbReference>
<feature type="transmembrane region" description="Helical" evidence="4">
    <location>
        <begin position="59"/>
        <end position="78"/>
    </location>
</feature>
<keyword evidence="2 4" id="KW-1133">Transmembrane helix</keyword>
<feature type="transmembrane region" description="Helical" evidence="4">
    <location>
        <begin position="170"/>
        <end position="189"/>
    </location>
</feature>
<dbReference type="RefSeq" id="WP_035324970.1">
    <property type="nucleotide sequence ID" value="NZ_CP015125.1"/>
</dbReference>
<dbReference type="PANTHER" id="PTHR23526">
    <property type="entry name" value="INTEGRAL MEMBRANE TRANSPORT PROTEIN-RELATED"/>
    <property type="match status" value="1"/>
</dbReference>
<evidence type="ECO:0000313" key="6">
    <source>
        <dbReference type="Proteomes" id="UP000030140"/>
    </source>
</evidence>
<dbReference type="Gene3D" id="1.20.1250.20">
    <property type="entry name" value="MFS general substrate transporter like domains"/>
    <property type="match status" value="2"/>
</dbReference>
<dbReference type="SUPFAM" id="SSF103473">
    <property type="entry name" value="MFS general substrate transporter"/>
    <property type="match status" value="1"/>
</dbReference>
<name>A0A0A2GRZ6_9FLAO</name>
<evidence type="ECO:0000256" key="1">
    <source>
        <dbReference type="ARBA" id="ARBA00022692"/>
    </source>
</evidence>
<evidence type="ECO:0000256" key="2">
    <source>
        <dbReference type="ARBA" id="ARBA00022989"/>
    </source>
</evidence>
<reference evidence="5 6" key="1">
    <citation type="submission" date="2014-10" db="EMBL/GenBank/DDBJ databases">
        <title>Draft genome sequence of the proteorhodopsin-containing marine bacterium Dokdonia donghaensis.</title>
        <authorList>
            <person name="Gomez-Consarnau L."/>
            <person name="Gonzalez J.M."/>
            <person name="Riedel T."/>
            <person name="Jaenicke S."/>
            <person name="Wagner-Doebler I."/>
            <person name="Fuhrman J.A."/>
        </authorList>
    </citation>
    <scope>NUCLEOTIDE SEQUENCE [LARGE SCALE GENOMIC DNA]</scope>
    <source>
        <strain evidence="5 6">DSW-1</strain>
    </source>
</reference>
<evidence type="ECO:0000313" key="5">
    <source>
        <dbReference type="EMBL" id="KGO05952.1"/>
    </source>
</evidence>
<feature type="transmembrane region" description="Helical" evidence="4">
    <location>
        <begin position="131"/>
        <end position="150"/>
    </location>
</feature>
<accession>A0A0A2GRZ6</accession>
<evidence type="ECO:0000256" key="3">
    <source>
        <dbReference type="ARBA" id="ARBA00023136"/>
    </source>
</evidence>
<feature type="transmembrane region" description="Helical" evidence="4">
    <location>
        <begin position="383"/>
        <end position="401"/>
    </location>
</feature>
<feature type="transmembrane region" description="Helical" evidence="4">
    <location>
        <begin position="346"/>
        <end position="363"/>
    </location>
</feature>
<dbReference type="EMBL" id="JSAQ01000001">
    <property type="protein sequence ID" value="KGO05952.1"/>
    <property type="molecule type" value="Genomic_DNA"/>
</dbReference>
<dbReference type="PANTHER" id="PTHR23526:SF2">
    <property type="entry name" value="MAJOR FACILITATOR SUPERFAMILY (MFS) PROFILE DOMAIN-CONTAINING PROTEIN"/>
    <property type="match status" value="1"/>
</dbReference>
<feature type="transmembrane region" description="Helical" evidence="4">
    <location>
        <begin position="318"/>
        <end position="340"/>
    </location>
</feature>
<organism evidence="5 6">
    <name type="scientific">Dokdonia donghaensis DSW-1</name>
    <dbReference type="NCBI Taxonomy" id="1300343"/>
    <lineage>
        <taxon>Bacteria</taxon>
        <taxon>Pseudomonadati</taxon>
        <taxon>Bacteroidota</taxon>
        <taxon>Flavobacteriia</taxon>
        <taxon>Flavobacteriales</taxon>
        <taxon>Flavobacteriaceae</taxon>
        <taxon>Dokdonia</taxon>
    </lineage>
</organism>
<feature type="transmembrane region" description="Helical" evidence="4">
    <location>
        <begin position="257"/>
        <end position="274"/>
    </location>
</feature>
<keyword evidence="6" id="KW-1185">Reference proteome</keyword>
<sequence>MLTSTFNKLYDYLNNESKDRVCKGITDEACDHVAKNFFAILLTHTFTKLGDTLSNPKTVLTWLMNYVNAPVFLISLIVPIRESGALIPQVAISNYVKTKPIRKYIWIAGSIIQGLSIAGIGLVALHFDKQVAGWLIILCLVIFSLARSLASVSSKDIKGKAIPKTRRGKLGGYTSSFSGILVLIAGLYITYTSKTTENIQFYTNLIFFAASMWIIASFIYASIKEFPSSVNKDDSERNGIIDNFKLLKEDTHLRDFVIARSLLLCSALSAPFYVTAAQTNVKDTSYLLGLLIISNGLASIVSSPYWGKMADKSSKNTMAYAITIASICGLVLFFIISFGNDLKTQLWLYPIAFFILGIAHSGVRQGRKTYVIDMATGDDRTNYVSVSNTIIGLILLVTGGISALLSLISVESVILALSIIGLLGAVKSYKLRNVEKSTEDDE</sequence>
<evidence type="ECO:0000256" key="4">
    <source>
        <dbReference type="SAM" id="Phobius"/>
    </source>
</evidence>
<dbReference type="PATRIC" id="fig|1300343.5.peg.1890"/>
<gene>
    <name evidence="5" type="ORF">NV36_03240</name>
</gene>
<comment type="caution">
    <text evidence="5">The sequence shown here is derived from an EMBL/GenBank/DDBJ whole genome shotgun (WGS) entry which is preliminary data.</text>
</comment>
<keyword evidence="3 4" id="KW-0472">Membrane</keyword>
<dbReference type="GO" id="GO:0022857">
    <property type="term" value="F:transmembrane transporter activity"/>
    <property type="evidence" value="ECO:0007669"/>
    <property type="project" value="InterPro"/>
</dbReference>
<feature type="transmembrane region" description="Helical" evidence="4">
    <location>
        <begin position="407"/>
        <end position="426"/>
    </location>
</feature>